<dbReference type="KEGG" id="sfi:SFUL_1765"/>
<reference evidence="1 2" key="1">
    <citation type="submission" date="2013-04" db="EMBL/GenBank/DDBJ databases">
        <title>Complete genome sequence of Streptomyces fulvissimus.</title>
        <authorList>
            <person name="Myronovskyi M."/>
            <person name="Tokovenko B."/>
            <person name="Manderscheid N."/>
            <person name="Petzke L."/>
            <person name="Luzhetskyy A."/>
        </authorList>
    </citation>
    <scope>NUCLEOTIDE SEQUENCE [LARGE SCALE GENOMIC DNA]</scope>
    <source>
        <strain evidence="1 2">DSM 40593</strain>
    </source>
</reference>
<dbReference type="EMBL" id="CP005080">
    <property type="protein sequence ID" value="AGK76733.1"/>
    <property type="molecule type" value="Genomic_DNA"/>
</dbReference>
<dbReference type="AlphaFoldDB" id="N0CT29"/>
<evidence type="ECO:0000313" key="2">
    <source>
        <dbReference type="Proteomes" id="UP000013304"/>
    </source>
</evidence>
<proteinExistence type="predicted"/>
<dbReference type="Proteomes" id="UP000013304">
    <property type="component" value="Chromosome"/>
</dbReference>
<dbReference type="HOGENOM" id="CLU_3349143_0_0_11"/>
<gene>
    <name evidence="1" type="ORF">SFUL_1765</name>
</gene>
<dbReference type="PATRIC" id="fig|1303692.3.peg.1783"/>
<accession>N0CT29</accession>
<sequence length="37" mass="4093">MVTTPQPIRISIMGTHYTGKTTLLSASKWNYAPKDSP</sequence>
<organism evidence="1 2">
    <name type="scientific">Streptomyces microflavus DSM 40593</name>
    <dbReference type="NCBI Taxonomy" id="1303692"/>
    <lineage>
        <taxon>Bacteria</taxon>
        <taxon>Bacillati</taxon>
        <taxon>Actinomycetota</taxon>
        <taxon>Actinomycetes</taxon>
        <taxon>Kitasatosporales</taxon>
        <taxon>Streptomycetaceae</taxon>
        <taxon>Streptomyces</taxon>
    </lineage>
</organism>
<protein>
    <submittedName>
        <fullName evidence="1">Uncharacterized protein</fullName>
    </submittedName>
</protein>
<name>N0CT29_STRMI</name>
<evidence type="ECO:0000313" key="1">
    <source>
        <dbReference type="EMBL" id="AGK76733.1"/>
    </source>
</evidence>